<feature type="domain" description="HTH marR-type" evidence="2">
    <location>
        <begin position="19"/>
        <end position="66"/>
    </location>
</feature>
<dbReference type="Pfam" id="PF12802">
    <property type="entry name" value="MarR_2"/>
    <property type="match status" value="1"/>
</dbReference>
<evidence type="ECO:0000256" key="1">
    <source>
        <dbReference type="ARBA" id="ARBA00006479"/>
    </source>
</evidence>
<dbReference type="InterPro" id="IPR000835">
    <property type="entry name" value="HTH_MarR-typ"/>
</dbReference>
<accession>A0ABP5GM85</accession>
<sequence>MTPRSPQSQAQVRQHNLSRVLHALADEGALSRAEVAGRIGLTRAAVSTLVDELLRGGLLSERGPGRSGSVGRPGSQLVLADQGPCGFGAEIGVDHLTVCAMDLRGAVRARIDHRMGPAGHEPGAVLAELTGLLERLAAEAATHRLWPAGLAVAVPGLVARGTATVTRAPNLGWREVDLAPLLPSGQGPLTVDNEANFGALAELWEERGAAGNGSFVHVSARIGIGAAIVVDGAVLRGAHGFAGELGHVPVRPGGPPCPCGARGCLETYAGEAALLRAAGLAPGTEPGGRTGELAERCAARDAVALRAVRQAGSALGIALSGAVNLLDPHQVVIGGSLAELSPWLLPPVRRELARRTMLTAGGRTTATPVTGSLIGPAGPLLGAARSAVRGALDTPARLLTAPGGGAML</sequence>
<dbReference type="SUPFAM" id="SSF53067">
    <property type="entry name" value="Actin-like ATPase domain"/>
    <property type="match status" value="2"/>
</dbReference>
<dbReference type="InterPro" id="IPR043129">
    <property type="entry name" value="ATPase_NBD"/>
</dbReference>
<evidence type="ECO:0000313" key="3">
    <source>
        <dbReference type="EMBL" id="GAA2045601.1"/>
    </source>
</evidence>
<dbReference type="PANTHER" id="PTHR18964:SF149">
    <property type="entry name" value="BIFUNCTIONAL UDP-N-ACETYLGLUCOSAMINE 2-EPIMERASE_N-ACETYLMANNOSAMINE KINASE"/>
    <property type="match status" value="1"/>
</dbReference>
<comment type="caution">
    <text evidence="3">The sequence shown here is derived from an EMBL/GenBank/DDBJ whole genome shotgun (WGS) entry which is preliminary data.</text>
</comment>
<protein>
    <submittedName>
        <fullName evidence="3">ROK family transcriptional regulator</fullName>
    </submittedName>
</protein>
<dbReference type="Gene3D" id="1.10.10.10">
    <property type="entry name" value="Winged helix-like DNA-binding domain superfamily/Winged helix DNA-binding domain"/>
    <property type="match status" value="1"/>
</dbReference>
<keyword evidence="4" id="KW-1185">Reference proteome</keyword>
<dbReference type="Pfam" id="PF00480">
    <property type="entry name" value="ROK"/>
    <property type="match status" value="1"/>
</dbReference>
<dbReference type="InterPro" id="IPR036390">
    <property type="entry name" value="WH_DNA-bd_sf"/>
</dbReference>
<dbReference type="EMBL" id="BAAANQ010000002">
    <property type="protein sequence ID" value="GAA2045601.1"/>
    <property type="molecule type" value="Genomic_DNA"/>
</dbReference>
<evidence type="ECO:0000313" key="4">
    <source>
        <dbReference type="Proteomes" id="UP001403094"/>
    </source>
</evidence>
<dbReference type="InterPro" id="IPR036388">
    <property type="entry name" value="WH-like_DNA-bd_sf"/>
</dbReference>
<dbReference type="InterPro" id="IPR000600">
    <property type="entry name" value="ROK"/>
</dbReference>
<dbReference type="CDD" id="cd24076">
    <property type="entry name" value="ASKHA_ATPase_ROK_BsXylR-like"/>
    <property type="match status" value="1"/>
</dbReference>
<dbReference type="SUPFAM" id="SSF46785">
    <property type="entry name" value="Winged helix' DNA-binding domain"/>
    <property type="match status" value="1"/>
</dbReference>
<comment type="similarity">
    <text evidence="1">Belongs to the ROK (NagC/XylR) family.</text>
</comment>
<proteinExistence type="inferred from homology"/>
<dbReference type="RefSeq" id="WP_346069837.1">
    <property type="nucleotide sequence ID" value="NZ_BAAANQ010000002.1"/>
</dbReference>
<gene>
    <name evidence="3" type="ORF">GCM10009757_12350</name>
</gene>
<dbReference type="Proteomes" id="UP001403094">
    <property type="component" value="Unassembled WGS sequence"/>
</dbReference>
<dbReference type="PANTHER" id="PTHR18964">
    <property type="entry name" value="ROK (REPRESSOR, ORF, KINASE) FAMILY"/>
    <property type="match status" value="1"/>
</dbReference>
<name>A0ABP5GM85_9ACTN</name>
<evidence type="ECO:0000259" key="2">
    <source>
        <dbReference type="Pfam" id="PF12802"/>
    </source>
</evidence>
<dbReference type="Gene3D" id="3.30.420.40">
    <property type="match status" value="2"/>
</dbReference>
<organism evidence="3 4">
    <name type="scientific">Streptomyces cheonanensis</name>
    <dbReference type="NCBI Taxonomy" id="312720"/>
    <lineage>
        <taxon>Bacteria</taxon>
        <taxon>Bacillati</taxon>
        <taxon>Actinomycetota</taxon>
        <taxon>Actinomycetes</taxon>
        <taxon>Kitasatosporales</taxon>
        <taxon>Streptomycetaceae</taxon>
        <taxon>Streptomyces</taxon>
    </lineage>
</organism>
<reference evidence="4" key="1">
    <citation type="journal article" date="2019" name="Int. J. Syst. Evol. Microbiol.">
        <title>The Global Catalogue of Microorganisms (GCM) 10K type strain sequencing project: providing services to taxonomists for standard genome sequencing and annotation.</title>
        <authorList>
            <consortium name="The Broad Institute Genomics Platform"/>
            <consortium name="The Broad Institute Genome Sequencing Center for Infectious Disease"/>
            <person name="Wu L."/>
            <person name="Ma J."/>
        </authorList>
    </citation>
    <scope>NUCLEOTIDE SEQUENCE [LARGE SCALE GENOMIC DNA]</scope>
    <source>
        <strain evidence="4">JCM 14549</strain>
    </source>
</reference>